<dbReference type="Pfam" id="PF00106">
    <property type="entry name" value="adh_short"/>
    <property type="match status" value="1"/>
</dbReference>
<organism evidence="3 4">
    <name type="scientific">Gordonia hongkongensis</name>
    <dbReference type="NCBI Taxonomy" id="1701090"/>
    <lineage>
        <taxon>Bacteria</taxon>
        <taxon>Bacillati</taxon>
        <taxon>Actinomycetota</taxon>
        <taxon>Actinomycetes</taxon>
        <taxon>Mycobacteriales</taxon>
        <taxon>Gordoniaceae</taxon>
        <taxon>Gordonia</taxon>
    </lineage>
</organism>
<dbReference type="InterPro" id="IPR002347">
    <property type="entry name" value="SDR_fam"/>
</dbReference>
<evidence type="ECO:0000256" key="2">
    <source>
        <dbReference type="ARBA" id="ARBA00023002"/>
    </source>
</evidence>
<evidence type="ECO:0000313" key="4">
    <source>
        <dbReference type="Proteomes" id="UP001213504"/>
    </source>
</evidence>
<reference evidence="3" key="1">
    <citation type="submission" date="2023-04" db="EMBL/GenBank/DDBJ databases">
        <title>Complete genome sequence of a phthalic acid esters degrading bacterial strain.</title>
        <authorList>
            <person name="Weng L."/>
            <person name="Jia Y."/>
            <person name="Ren L."/>
        </authorList>
    </citation>
    <scope>NUCLEOTIDE SEQUENCE</scope>
    <source>
        <strain evidence="3">RL-LY01</strain>
    </source>
</reference>
<dbReference type="PRINTS" id="PR00081">
    <property type="entry name" value="GDHRDH"/>
</dbReference>
<accession>A0AAX3T219</accession>
<evidence type="ECO:0000256" key="1">
    <source>
        <dbReference type="ARBA" id="ARBA00006484"/>
    </source>
</evidence>
<dbReference type="AlphaFoldDB" id="A0AAX3T219"/>
<dbReference type="NCBIfam" id="NF004846">
    <property type="entry name" value="PRK06197.1"/>
    <property type="match status" value="1"/>
</dbReference>
<dbReference type="InterPro" id="IPR036291">
    <property type="entry name" value="NAD(P)-bd_dom_sf"/>
</dbReference>
<gene>
    <name evidence="3" type="ORF">P9A14_12325</name>
</gene>
<dbReference type="PANTHER" id="PTHR24320:SF148">
    <property type="entry name" value="NAD(P)-BINDING ROSSMANN-FOLD SUPERFAMILY PROTEIN"/>
    <property type="match status" value="1"/>
</dbReference>
<dbReference type="GO" id="GO:0016491">
    <property type="term" value="F:oxidoreductase activity"/>
    <property type="evidence" value="ECO:0007669"/>
    <property type="project" value="UniProtKB-KW"/>
</dbReference>
<dbReference type="NCBIfam" id="NF004513">
    <property type="entry name" value="PRK05854.1"/>
    <property type="match status" value="1"/>
</dbReference>
<dbReference type="Gene3D" id="3.40.50.720">
    <property type="entry name" value="NAD(P)-binding Rossmann-like Domain"/>
    <property type="match status" value="1"/>
</dbReference>
<sequence length="313" mass="33481">MTRNSRYSLSIPDLTGRRAVVTGASDGIGWEIANALAGAGAEVVVPVRDPNKGARAVERIRDRHPAATLTMEDVDLSSMASVEALAGRLRADGTPIDILINNAGIMTPPKRLTTGDGFEVQFGTNHLGHFALTVAVLPLLRSGKARVVSQTSIAAKRGSINWDDLNWERHYDAMKAYRQSKIACALFGLELGRRSRAAGWDVTSVISHPGVAPTSLLAARPEVGRTAPTSGRRVIEWMSRHGVGVGTVETAALPALMAATQPETPDDAFFGPRWPGDAGGPPGVRQPWQPFRDREAASRLWAVSEQLTRVTAG</sequence>
<dbReference type="Proteomes" id="UP001213504">
    <property type="component" value="Chromosome"/>
</dbReference>
<dbReference type="RefSeq" id="WP_078113867.1">
    <property type="nucleotide sequence ID" value="NZ_CBDRMI010000026.1"/>
</dbReference>
<dbReference type="EMBL" id="CP121270">
    <property type="protein sequence ID" value="WFP22991.1"/>
    <property type="molecule type" value="Genomic_DNA"/>
</dbReference>
<name>A0AAX3T219_9ACTN</name>
<keyword evidence="2" id="KW-0560">Oxidoreductase</keyword>
<proteinExistence type="inferred from homology"/>
<comment type="similarity">
    <text evidence="1">Belongs to the short-chain dehydrogenases/reductases (SDR) family.</text>
</comment>
<dbReference type="SUPFAM" id="SSF51735">
    <property type="entry name" value="NAD(P)-binding Rossmann-fold domains"/>
    <property type="match status" value="1"/>
</dbReference>
<evidence type="ECO:0000313" key="3">
    <source>
        <dbReference type="EMBL" id="WFP22991.1"/>
    </source>
</evidence>
<protein>
    <submittedName>
        <fullName evidence="3">SDR family oxidoreductase</fullName>
    </submittedName>
</protein>
<dbReference type="PANTHER" id="PTHR24320">
    <property type="entry name" value="RETINOL DEHYDROGENASE"/>
    <property type="match status" value="1"/>
</dbReference>